<keyword evidence="2" id="KW-0732">Signal</keyword>
<organism evidence="4 5">
    <name type="scientific">Rhodoferax ferrireducens</name>
    <dbReference type="NCBI Taxonomy" id="192843"/>
    <lineage>
        <taxon>Bacteria</taxon>
        <taxon>Pseudomonadati</taxon>
        <taxon>Pseudomonadota</taxon>
        <taxon>Betaproteobacteria</taxon>
        <taxon>Burkholderiales</taxon>
        <taxon>Comamonadaceae</taxon>
        <taxon>Rhodoferax</taxon>
    </lineage>
</organism>
<dbReference type="RefSeq" id="WP_310371893.1">
    <property type="nucleotide sequence ID" value="NZ_JAVDXT010000001.1"/>
</dbReference>
<evidence type="ECO:0000256" key="1">
    <source>
        <dbReference type="SAM" id="MobiDB-lite"/>
    </source>
</evidence>
<sequence length="453" mass="47118">MKALFSALAASTALLAGTVYAQPVFVNGLAIPGNTLDATGVPGANQGRVGFFSDIYFDPQRNTWWGLSDRGPGGGLIDYATRVQRFTLDIDPASGAIANFKVVQTVLFADAQGKPFNGLAPKPANQRGLALDPEGFVVHPRSGNFLVSDEYGPSLYEFNPSGQFVRAFATPANLLPRNTASGQINHGDDADSNAGKRHNRGFEGLAISPDGAFAYAMLQSPMLDEGGSKDGRFARIVKFDTASGQAVAQYAYLMDRAGQGQGVSALVAINGTDFWVLERNNRGVGAGATLASPDKSVYRISLAGASDVSNTVLPASGNALPAGVVPASKGPKIIDLAANTLPALGNKSPEKWEGLAIGPQLANGRYLVLAGTDNDYSVTQTGSGEQFDVYFKMDAADPLAASIQCPLDKTTGCSFTTGGAAATLVDGYVLLPGVLHAYTASAADLAGYQRPAR</sequence>
<evidence type="ECO:0000313" key="4">
    <source>
        <dbReference type="EMBL" id="MDR7376740.1"/>
    </source>
</evidence>
<feature type="signal peptide" evidence="2">
    <location>
        <begin position="1"/>
        <end position="21"/>
    </location>
</feature>
<reference evidence="4 5" key="1">
    <citation type="submission" date="2023-07" db="EMBL/GenBank/DDBJ databases">
        <title>Sorghum-associated microbial communities from plants grown in Nebraska, USA.</title>
        <authorList>
            <person name="Schachtman D."/>
        </authorList>
    </citation>
    <scope>NUCLEOTIDE SEQUENCE [LARGE SCALE GENOMIC DNA]</scope>
    <source>
        <strain evidence="4 5">BE313</strain>
    </source>
</reference>
<dbReference type="SUPFAM" id="SSF63825">
    <property type="entry name" value="YWTD domain"/>
    <property type="match status" value="1"/>
</dbReference>
<dbReference type="EMBL" id="JAVDXT010000001">
    <property type="protein sequence ID" value="MDR7376740.1"/>
    <property type="molecule type" value="Genomic_DNA"/>
</dbReference>
<dbReference type="Proteomes" id="UP001180487">
    <property type="component" value="Unassembled WGS sequence"/>
</dbReference>
<feature type="domain" description="Phytase-like" evidence="3">
    <location>
        <begin position="48"/>
        <end position="376"/>
    </location>
</feature>
<feature type="region of interest" description="Disordered" evidence="1">
    <location>
        <begin position="178"/>
        <end position="200"/>
    </location>
</feature>
<gene>
    <name evidence="4" type="ORF">J2X19_001398</name>
</gene>
<evidence type="ECO:0000256" key="2">
    <source>
        <dbReference type="SAM" id="SignalP"/>
    </source>
</evidence>
<dbReference type="PANTHER" id="PTHR37957:SF1">
    <property type="entry name" value="PHYTASE-LIKE DOMAIN-CONTAINING PROTEIN"/>
    <property type="match status" value="1"/>
</dbReference>
<dbReference type="InterPro" id="IPR027372">
    <property type="entry name" value="Phytase-like_dom"/>
</dbReference>
<dbReference type="Pfam" id="PF13449">
    <property type="entry name" value="Phytase-like"/>
    <property type="match status" value="1"/>
</dbReference>
<protein>
    <recommendedName>
        <fullName evidence="3">Phytase-like domain-containing protein</fullName>
    </recommendedName>
</protein>
<accession>A0ABU2C5Z7</accession>
<name>A0ABU2C5Z7_9BURK</name>
<keyword evidence="5" id="KW-1185">Reference proteome</keyword>
<comment type="caution">
    <text evidence="4">The sequence shown here is derived from an EMBL/GenBank/DDBJ whole genome shotgun (WGS) entry which is preliminary data.</text>
</comment>
<evidence type="ECO:0000313" key="5">
    <source>
        <dbReference type="Proteomes" id="UP001180487"/>
    </source>
</evidence>
<proteinExistence type="predicted"/>
<evidence type="ECO:0000259" key="3">
    <source>
        <dbReference type="Pfam" id="PF13449"/>
    </source>
</evidence>
<dbReference type="PANTHER" id="PTHR37957">
    <property type="entry name" value="BLR7070 PROTEIN"/>
    <property type="match status" value="1"/>
</dbReference>
<feature type="chain" id="PRO_5046982924" description="Phytase-like domain-containing protein" evidence="2">
    <location>
        <begin position="22"/>
        <end position="453"/>
    </location>
</feature>